<dbReference type="Pfam" id="PF00512">
    <property type="entry name" value="HisKA"/>
    <property type="match status" value="1"/>
</dbReference>
<feature type="domain" description="Histidine kinase" evidence="11">
    <location>
        <begin position="218"/>
        <end position="417"/>
    </location>
</feature>
<keyword evidence="6 10" id="KW-0812">Transmembrane</keyword>
<accession>A0A316HG05</accession>
<feature type="transmembrane region" description="Helical" evidence="10">
    <location>
        <begin position="129"/>
        <end position="150"/>
    </location>
</feature>
<evidence type="ECO:0000256" key="9">
    <source>
        <dbReference type="ARBA" id="ARBA00023136"/>
    </source>
</evidence>
<organism evidence="12 13">
    <name type="scientific">Mucilaginibacter oryzae</name>
    <dbReference type="NCBI Taxonomy" id="468058"/>
    <lineage>
        <taxon>Bacteria</taxon>
        <taxon>Pseudomonadati</taxon>
        <taxon>Bacteroidota</taxon>
        <taxon>Sphingobacteriia</taxon>
        <taxon>Sphingobacteriales</taxon>
        <taxon>Sphingobacteriaceae</taxon>
        <taxon>Mucilaginibacter</taxon>
    </lineage>
</organism>
<sequence length="417" mass="47713">MKLSQHYTRTSVYISLTVLVIGAVIYYFAISYIGKQQLDRALQQQLTEAEEYIRSNKGDPQQYDLDRDHAVFVKTNAQLPFTRRFFDTTYFNPKEQKREAGRAVEDLVKLGESNYKVVITVSRTDQKHLIELISVITLALLVGLLAVLFVTNKYMLNGLWKPFQLTLNEIKQFNIADVDQFQGKPSKVDEFTELNEAIREMSLRVNHDYLSLKQFTENASHEMMTPLAVVTTKLDTLIQDETLSAAQLGQIADIYSSVNKSSRLNQSLLLLSKLENKMVNEEEVISVEKVIETKIFQFHELLQNKEITIEHTLTPRQIKASKYLVDILLNNLFSNAIRHNVPGGRVLIDLTVNQLSVKNTGTAIALNTQQIFERFQKGKDSQGTGLGLTLVKNICQLYGYSIQYEYEPGWHKFVVTF</sequence>
<dbReference type="PANTHER" id="PTHR45436:SF5">
    <property type="entry name" value="SENSOR HISTIDINE KINASE TRCS"/>
    <property type="match status" value="1"/>
</dbReference>
<dbReference type="Gene3D" id="3.30.565.10">
    <property type="entry name" value="Histidine kinase-like ATPase, C-terminal domain"/>
    <property type="match status" value="1"/>
</dbReference>
<dbReference type="InterPro" id="IPR036890">
    <property type="entry name" value="HATPase_C_sf"/>
</dbReference>
<evidence type="ECO:0000256" key="7">
    <source>
        <dbReference type="ARBA" id="ARBA00022777"/>
    </source>
</evidence>
<evidence type="ECO:0000256" key="2">
    <source>
        <dbReference type="ARBA" id="ARBA00004370"/>
    </source>
</evidence>
<dbReference type="InterPro" id="IPR005467">
    <property type="entry name" value="His_kinase_dom"/>
</dbReference>
<keyword evidence="4" id="KW-0597">Phosphoprotein</keyword>
<dbReference type="Proteomes" id="UP000245678">
    <property type="component" value="Unassembled WGS sequence"/>
</dbReference>
<evidence type="ECO:0000259" key="11">
    <source>
        <dbReference type="PROSITE" id="PS50109"/>
    </source>
</evidence>
<evidence type="ECO:0000256" key="4">
    <source>
        <dbReference type="ARBA" id="ARBA00022553"/>
    </source>
</evidence>
<evidence type="ECO:0000256" key="5">
    <source>
        <dbReference type="ARBA" id="ARBA00022679"/>
    </source>
</evidence>
<evidence type="ECO:0000256" key="10">
    <source>
        <dbReference type="SAM" id="Phobius"/>
    </source>
</evidence>
<dbReference type="AlphaFoldDB" id="A0A316HG05"/>
<keyword evidence="13" id="KW-1185">Reference proteome</keyword>
<dbReference type="RefSeq" id="WP_109607325.1">
    <property type="nucleotide sequence ID" value="NZ_QGHA01000002.1"/>
</dbReference>
<dbReference type="PROSITE" id="PS50109">
    <property type="entry name" value="HIS_KIN"/>
    <property type="match status" value="1"/>
</dbReference>
<name>A0A316HG05_9SPHI</name>
<dbReference type="EC" id="2.7.13.3" evidence="3"/>
<proteinExistence type="predicted"/>
<keyword evidence="5" id="KW-0808">Transferase</keyword>
<dbReference type="PANTHER" id="PTHR45436">
    <property type="entry name" value="SENSOR HISTIDINE KINASE YKOH"/>
    <property type="match status" value="1"/>
</dbReference>
<keyword evidence="9 10" id="KW-0472">Membrane</keyword>
<dbReference type="InterPro" id="IPR050428">
    <property type="entry name" value="TCS_sensor_his_kinase"/>
</dbReference>
<dbReference type="Pfam" id="PF02518">
    <property type="entry name" value="HATPase_c"/>
    <property type="match status" value="1"/>
</dbReference>
<dbReference type="EMBL" id="QGHA01000002">
    <property type="protein sequence ID" value="PWK79103.1"/>
    <property type="molecule type" value="Genomic_DNA"/>
</dbReference>
<dbReference type="SUPFAM" id="SSF55874">
    <property type="entry name" value="ATPase domain of HSP90 chaperone/DNA topoisomerase II/histidine kinase"/>
    <property type="match status" value="1"/>
</dbReference>
<dbReference type="GO" id="GO:0005886">
    <property type="term" value="C:plasma membrane"/>
    <property type="evidence" value="ECO:0007669"/>
    <property type="project" value="TreeGrafter"/>
</dbReference>
<keyword evidence="7 12" id="KW-0418">Kinase</keyword>
<evidence type="ECO:0000256" key="6">
    <source>
        <dbReference type="ARBA" id="ARBA00022692"/>
    </source>
</evidence>
<dbReference type="InterPro" id="IPR004358">
    <property type="entry name" value="Sig_transdc_His_kin-like_C"/>
</dbReference>
<dbReference type="SMART" id="SM00387">
    <property type="entry name" value="HATPase_c"/>
    <property type="match status" value="1"/>
</dbReference>
<evidence type="ECO:0000313" key="13">
    <source>
        <dbReference type="Proteomes" id="UP000245678"/>
    </source>
</evidence>
<dbReference type="CDD" id="cd00082">
    <property type="entry name" value="HisKA"/>
    <property type="match status" value="1"/>
</dbReference>
<dbReference type="Gene3D" id="1.10.287.130">
    <property type="match status" value="1"/>
</dbReference>
<dbReference type="SUPFAM" id="SSF47384">
    <property type="entry name" value="Homodimeric domain of signal transducing histidine kinase"/>
    <property type="match status" value="1"/>
</dbReference>
<reference evidence="12 13" key="1">
    <citation type="submission" date="2018-05" db="EMBL/GenBank/DDBJ databases">
        <title>Genomic Encyclopedia of Archaeal and Bacterial Type Strains, Phase II (KMG-II): from individual species to whole genera.</title>
        <authorList>
            <person name="Goeker M."/>
        </authorList>
    </citation>
    <scope>NUCLEOTIDE SEQUENCE [LARGE SCALE GENOMIC DNA]</scope>
    <source>
        <strain evidence="12 13">DSM 19975</strain>
    </source>
</reference>
<dbReference type="InterPro" id="IPR003661">
    <property type="entry name" value="HisK_dim/P_dom"/>
</dbReference>
<evidence type="ECO:0000256" key="3">
    <source>
        <dbReference type="ARBA" id="ARBA00012438"/>
    </source>
</evidence>
<dbReference type="PRINTS" id="PR00344">
    <property type="entry name" value="BCTRLSENSOR"/>
</dbReference>
<evidence type="ECO:0000256" key="1">
    <source>
        <dbReference type="ARBA" id="ARBA00000085"/>
    </source>
</evidence>
<gene>
    <name evidence="12" type="ORF">LX99_01559</name>
</gene>
<protein>
    <recommendedName>
        <fullName evidence="3">histidine kinase</fullName>
        <ecNumber evidence="3">2.7.13.3</ecNumber>
    </recommendedName>
</protein>
<keyword evidence="8 10" id="KW-1133">Transmembrane helix</keyword>
<dbReference type="SMART" id="SM00388">
    <property type="entry name" value="HisKA"/>
    <property type="match status" value="1"/>
</dbReference>
<evidence type="ECO:0000256" key="8">
    <source>
        <dbReference type="ARBA" id="ARBA00022989"/>
    </source>
</evidence>
<dbReference type="GO" id="GO:0000155">
    <property type="term" value="F:phosphorelay sensor kinase activity"/>
    <property type="evidence" value="ECO:0007669"/>
    <property type="project" value="InterPro"/>
</dbReference>
<comment type="subcellular location">
    <subcellularLocation>
        <location evidence="2">Membrane</location>
    </subcellularLocation>
</comment>
<feature type="transmembrane region" description="Helical" evidence="10">
    <location>
        <begin position="12"/>
        <end position="33"/>
    </location>
</feature>
<dbReference type="InterPro" id="IPR003594">
    <property type="entry name" value="HATPase_dom"/>
</dbReference>
<comment type="caution">
    <text evidence="12">The sequence shown here is derived from an EMBL/GenBank/DDBJ whole genome shotgun (WGS) entry which is preliminary data.</text>
</comment>
<comment type="catalytic activity">
    <reaction evidence="1">
        <text>ATP + protein L-histidine = ADP + protein N-phospho-L-histidine.</text>
        <dbReference type="EC" id="2.7.13.3"/>
    </reaction>
</comment>
<dbReference type="InterPro" id="IPR036097">
    <property type="entry name" value="HisK_dim/P_sf"/>
</dbReference>
<evidence type="ECO:0000313" key="12">
    <source>
        <dbReference type="EMBL" id="PWK79103.1"/>
    </source>
</evidence>